<organism evidence="2">
    <name type="scientific">Populus davidiana</name>
    <dbReference type="NCBI Taxonomy" id="266767"/>
    <lineage>
        <taxon>Eukaryota</taxon>
        <taxon>Viridiplantae</taxon>
        <taxon>Streptophyta</taxon>
        <taxon>Embryophyta</taxon>
        <taxon>Tracheophyta</taxon>
        <taxon>Spermatophyta</taxon>
        <taxon>Magnoliopsida</taxon>
        <taxon>eudicotyledons</taxon>
        <taxon>Gunneridae</taxon>
        <taxon>Pentapetalae</taxon>
        <taxon>rosids</taxon>
        <taxon>fabids</taxon>
        <taxon>Malpighiales</taxon>
        <taxon>Salicaceae</taxon>
        <taxon>Saliceae</taxon>
        <taxon>Populus</taxon>
    </lineage>
</organism>
<evidence type="ECO:0000256" key="1">
    <source>
        <dbReference type="SAM" id="Coils"/>
    </source>
</evidence>
<feature type="coiled-coil region" evidence="1">
    <location>
        <begin position="5"/>
        <end position="53"/>
    </location>
</feature>
<proteinExistence type="predicted"/>
<keyword evidence="1" id="KW-0175">Coiled coil</keyword>
<dbReference type="AlphaFoldDB" id="A0A6M2F2Y1"/>
<name>A0A6M2F2Y1_9ROSI</name>
<accession>A0A6M2F2Y1</accession>
<reference evidence="2" key="1">
    <citation type="submission" date="2020-03" db="EMBL/GenBank/DDBJ databases">
        <authorList>
            <person name="Zhang R."/>
        </authorList>
    </citation>
    <scope>NUCLEOTIDE SEQUENCE</scope>
</reference>
<evidence type="ECO:0000313" key="2">
    <source>
        <dbReference type="EMBL" id="NUU89899.1"/>
    </source>
</evidence>
<dbReference type="EMBL" id="GILB01009566">
    <property type="protein sequence ID" value="NUU89899.1"/>
    <property type="molecule type" value="Transcribed_RNA"/>
</dbReference>
<sequence>MVEKLKHDEKETKTLQDSLQSLQLRLAARERMCRTLQEKVRELENQLGEERKTRLKQKTRAFAAAASQSTKQVVEKRKVDKKPPLCPSKLRLKSCRKQYAIVCYFLSYMSQQLHSTVRNTI</sequence>
<protein>
    <submittedName>
        <fullName evidence="2">Uncharacterized protein</fullName>
    </submittedName>
</protein>